<name>A0A094YIY3_9BACT</name>
<keyword evidence="6" id="KW-0653">Protein transport</keyword>
<accession>A0A094YIY3</accession>
<keyword evidence="8" id="KW-0472">Membrane</keyword>
<evidence type="ECO:0000256" key="8">
    <source>
        <dbReference type="ARBA" id="ARBA00023136"/>
    </source>
</evidence>
<dbReference type="OrthoDB" id="9812912at2"/>
<dbReference type="Pfam" id="PF11356">
    <property type="entry name" value="T2SSC"/>
    <property type="match status" value="1"/>
</dbReference>
<dbReference type="InterPro" id="IPR024961">
    <property type="entry name" value="T2SS_GspC_N"/>
</dbReference>
<evidence type="ECO:0000256" key="7">
    <source>
        <dbReference type="ARBA" id="ARBA00022989"/>
    </source>
</evidence>
<gene>
    <name evidence="10" type="ORF">LptCag_1846</name>
</gene>
<keyword evidence="4" id="KW-0997">Cell inner membrane</keyword>
<comment type="subcellular location">
    <subcellularLocation>
        <location evidence="1">Cell inner membrane</location>
    </subcellularLocation>
</comment>
<dbReference type="Gene3D" id="2.30.42.10">
    <property type="match status" value="1"/>
</dbReference>
<keyword evidence="7" id="KW-1133">Transmembrane helix</keyword>
<reference evidence="10 11" key="1">
    <citation type="submission" date="2014-06" db="EMBL/GenBank/DDBJ databases">
        <title>Draft genome sequence of iron oxidizing acidophile Leptospirillum ferriphilum DSM14647.</title>
        <authorList>
            <person name="Cardenas J.P."/>
            <person name="Lazcano M."/>
            <person name="Ossandon F.J."/>
            <person name="Corbett M."/>
            <person name="Holmes D.S."/>
            <person name="Watkin E."/>
        </authorList>
    </citation>
    <scope>NUCLEOTIDE SEQUENCE [LARGE SCALE GENOMIC DNA]</scope>
    <source>
        <strain evidence="10 11">DSM 14647</strain>
    </source>
</reference>
<evidence type="ECO:0000256" key="4">
    <source>
        <dbReference type="ARBA" id="ARBA00022519"/>
    </source>
</evidence>
<dbReference type="RefSeq" id="WP_023525719.1">
    <property type="nucleotide sequence ID" value="NZ_JBPKCJ010000003.1"/>
</dbReference>
<dbReference type="GO" id="GO:0005886">
    <property type="term" value="C:plasma membrane"/>
    <property type="evidence" value="ECO:0007669"/>
    <property type="project" value="UniProtKB-SubCell"/>
</dbReference>
<evidence type="ECO:0000259" key="9">
    <source>
        <dbReference type="Pfam" id="PF11356"/>
    </source>
</evidence>
<evidence type="ECO:0000256" key="3">
    <source>
        <dbReference type="ARBA" id="ARBA00022475"/>
    </source>
</evidence>
<dbReference type="Gene3D" id="2.30.30.830">
    <property type="match status" value="1"/>
</dbReference>
<dbReference type="AlphaFoldDB" id="A0A094YIY3"/>
<evidence type="ECO:0000313" key="11">
    <source>
        <dbReference type="Proteomes" id="UP000029452"/>
    </source>
</evidence>
<keyword evidence="3" id="KW-1003">Cell membrane</keyword>
<dbReference type="Proteomes" id="UP000029452">
    <property type="component" value="Unassembled WGS sequence"/>
</dbReference>
<dbReference type="PATRIC" id="fig|178606.4.peg.2101"/>
<sequence length="323" mass="35381">MLASPLARSFYLAHWVLVTGIAYVAADMMDETIRTKLENISPPVRAGVSLIPKNHSLPSEEDLRLIVSRNPFSPESRGSKYLPGSFDLSDDTVSGKSASSGNGEVVPVGNWMNHHHLPLLRPSVVKLRLVGTLVASGTQGGAVIQSIGKEDQKFYHINQEIVPGKIALMAVRKDYVILRVDRQFGILKAKYNSLDDSGQKIASGTGNTTLHGIRKIDDHHWLIESRAIRFAMKNMNTLMMQARAVPNMNAGHMDGFRLVAIQPGSLYQEVGLAPGDVIRSINGMSMSDPQNFVKALTTLGSVSQVQVNLVRNGVPQTFQYQIQ</sequence>
<keyword evidence="5" id="KW-0812">Transmembrane</keyword>
<keyword evidence="2" id="KW-0813">Transport</keyword>
<evidence type="ECO:0000256" key="1">
    <source>
        <dbReference type="ARBA" id="ARBA00004533"/>
    </source>
</evidence>
<dbReference type="InterPro" id="IPR036034">
    <property type="entry name" value="PDZ_sf"/>
</dbReference>
<protein>
    <submittedName>
        <fullName evidence="10">General secretion pathway protein C</fullName>
    </submittedName>
</protein>
<feature type="domain" description="Type II secretion system protein GspC N-terminal" evidence="9">
    <location>
        <begin position="125"/>
        <end position="180"/>
    </location>
</feature>
<comment type="caution">
    <text evidence="10">The sequence shown here is derived from an EMBL/GenBank/DDBJ whole genome shotgun (WGS) entry which is preliminary data.</text>
</comment>
<dbReference type="GO" id="GO:0015031">
    <property type="term" value="P:protein transport"/>
    <property type="evidence" value="ECO:0007669"/>
    <property type="project" value="UniProtKB-KW"/>
</dbReference>
<proteinExistence type="predicted"/>
<organism evidence="10 11">
    <name type="scientific">Leptospirillum ferriphilum</name>
    <dbReference type="NCBI Taxonomy" id="178606"/>
    <lineage>
        <taxon>Bacteria</taxon>
        <taxon>Pseudomonadati</taxon>
        <taxon>Nitrospirota</taxon>
        <taxon>Nitrospiria</taxon>
        <taxon>Nitrospirales</taxon>
        <taxon>Nitrospiraceae</taxon>
        <taxon>Leptospirillum</taxon>
    </lineage>
</organism>
<dbReference type="SUPFAM" id="SSF50156">
    <property type="entry name" value="PDZ domain-like"/>
    <property type="match status" value="1"/>
</dbReference>
<evidence type="ECO:0000313" key="10">
    <source>
        <dbReference type="EMBL" id="KGA93151.1"/>
    </source>
</evidence>
<dbReference type="EMBL" id="JPGK01000008">
    <property type="protein sequence ID" value="KGA93151.1"/>
    <property type="molecule type" value="Genomic_DNA"/>
</dbReference>
<evidence type="ECO:0000256" key="2">
    <source>
        <dbReference type="ARBA" id="ARBA00022448"/>
    </source>
</evidence>
<evidence type="ECO:0000256" key="5">
    <source>
        <dbReference type="ARBA" id="ARBA00022692"/>
    </source>
</evidence>
<evidence type="ECO:0000256" key="6">
    <source>
        <dbReference type="ARBA" id="ARBA00022927"/>
    </source>
</evidence>